<feature type="domain" description="DUF2846" evidence="2">
    <location>
        <begin position="41"/>
        <end position="116"/>
    </location>
</feature>
<feature type="signal peptide" evidence="1">
    <location>
        <begin position="1"/>
        <end position="19"/>
    </location>
</feature>
<name>A0ABT7DRF4_9NEIS</name>
<dbReference type="Proteomes" id="UP001172778">
    <property type="component" value="Unassembled WGS sequence"/>
</dbReference>
<comment type="caution">
    <text evidence="3">The sequence shown here is derived from an EMBL/GenBank/DDBJ whole genome shotgun (WGS) entry which is preliminary data.</text>
</comment>
<feature type="chain" id="PRO_5045133318" evidence="1">
    <location>
        <begin position="20"/>
        <end position="145"/>
    </location>
</feature>
<protein>
    <submittedName>
        <fullName evidence="3">DUF2846 domain-containing protein</fullName>
    </submittedName>
</protein>
<dbReference type="Pfam" id="PF11008">
    <property type="entry name" value="DUF2846"/>
    <property type="match status" value="1"/>
</dbReference>
<dbReference type="InterPro" id="IPR022548">
    <property type="entry name" value="DUF2846"/>
</dbReference>
<dbReference type="PIRSF" id="PIRSF012335">
    <property type="entry name" value="UCP012335"/>
    <property type="match status" value="1"/>
</dbReference>
<dbReference type="EMBL" id="JARRAF010000001">
    <property type="protein sequence ID" value="MDK2122643.1"/>
    <property type="molecule type" value="Genomic_DNA"/>
</dbReference>
<reference evidence="3" key="1">
    <citation type="submission" date="2023-03" db="EMBL/GenBank/DDBJ databases">
        <title>Chitinimonas shenzhenensis gen. nov., sp. nov., a novel member of family Burkholderiaceae isolated from activated sludge collected in Shen Zhen, China.</title>
        <authorList>
            <person name="Wang X."/>
        </authorList>
    </citation>
    <scope>NUCLEOTIDE SEQUENCE</scope>
    <source>
        <strain evidence="3">DQS-5</strain>
    </source>
</reference>
<dbReference type="RefSeq" id="WP_284098923.1">
    <property type="nucleotide sequence ID" value="NZ_JARRAF010000001.1"/>
</dbReference>
<evidence type="ECO:0000313" key="4">
    <source>
        <dbReference type="Proteomes" id="UP001172778"/>
    </source>
</evidence>
<dbReference type="InterPro" id="IPR016596">
    <property type="entry name" value="UCP012335"/>
</dbReference>
<sequence>MLKKLFAVAGLSIFMVGCASVPMGDPAKDAELKKFSSKPEVAGVYIYRNESFGGAVKMDVAVDGKELGSTAAKTYLYTEVAPGKHTVTSKAENTAELTLDAVAGKLYYVWQEVKMGVMSARSKLSLVDEETGKKGVNESKLAAGK</sequence>
<evidence type="ECO:0000256" key="1">
    <source>
        <dbReference type="SAM" id="SignalP"/>
    </source>
</evidence>
<gene>
    <name evidence="3" type="ORF">PZA18_01115</name>
</gene>
<keyword evidence="4" id="KW-1185">Reference proteome</keyword>
<evidence type="ECO:0000313" key="3">
    <source>
        <dbReference type="EMBL" id="MDK2122643.1"/>
    </source>
</evidence>
<proteinExistence type="predicted"/>
<accession>A0ABT7DRF4</accession>
<keyword evidence="1" id="KW-0732">Signal</keyword>
<evidence type="ECO:0000259" key="2">
    <source>
        <dbReference type="Pfam" id="PF11008"/>
    </source>
</evidence>
<dbReference type="PROSITE" id="PS51257">
    <property type="entry name" value="PROKAR_LIPOPROTEIN"/>
    <property type="match status" value="1"/>
</dbReference>
<organism evidence="3 4">
    <name type="scientific">Parachitinimonas caeni</name>
    <dbReference type="NCBI Taxonomy" id="3031301"/>
    <lineage>
        <taxon>Bacteria</taxon>
        <taxon>Pseudomonadati</taxon>
        <taxon>Pseudomonadota</taxon>
        <taxon>Betaproteobacteria</taxon>
        <taxon>Neisseriales</taxon>
        <taxon>Chitinibacteraceae</taxon>
        <taxon>Parachitinimonas</taxon>
    </lineage>
</organism>